<accession>A0AAN7WJ98</accession>
<gene>
    <name evidence="1" type="ORF">LTR97_000666</name>
</gene>
<reference evidence="1" key="1">
    <citation type="submission" date="2023-08" db="EMBL/GenBank/DDBJ databases">
        <title>Black Yeasts Isolated from many extreme environments.</title>
        <authorList>
            <person name="Coleine C."/>
            <person name="Stajich J.E."/>
            <person name="Selbmann L."/>
        </authorList>
    </citation>
    <scope>NUCLEOTIDE SEQUENCE</scope>
    <source>
        <strain evidence="1">CCFEE 5810</strain>
    </source>
</reference>
<dbReference type="Proteomes" id="UP001310594">
    <property type="component" value="Unassembled WGS sequence"/>
</dbReference>
<proteinExistence type="predicted"/>
<evidence type="ECO:0000313" key="2">
    <source>
        <dbReference type="Proteomes" id="UP001310594"/>
    </source>
</evidence>
<evidence type="ECO:0000313" key="1">
    <source>
        <dbReference type="EMBL" id="KAK5708126.1"/>
    </source>
</evidence>
<organism evidence="1 2">
    <name type="scientific">Elasticomyces elasticus</name>
    <dbReference type="NCBI Taxonomy" id="574655"/>
    <lineage>
        <taxon>Eukaryota</taxon>
        <taxon>Fungi</taxon>
        <taxon>Dikarya</taxon>
        <taxon>Ascomycota</taxon>
        <taxon>Pezizomycotina</taxon>
        <taxon>Dothideomycetes</taxon>
        <taxon>Dothideomycetidae</taxon>
        <taxon>Mycosphaerellales</taxon>
        <taxon>Teratosphaeriaceae</taxon>
        <taxon>Elasticomyces</taxon>
    </lineage>
</organism>
<comment type="caution">
    <text evidence="1">The sequence shown here is derived from an EMBL/GenBank/DDBJ whole genome shotgun (WGS) entry which is preliminary data.</text>
</comment>
<dbReference type="EMBL" id="JAVRQU010000001">
    <property type="protein sequence ID" value="KAK5708126.1"/>
    <property type="molecule type" value="Genomic_DNA"/>
</dbReference>
<protein>
    <submittedName>
        <fullName evidence="1">Uncharacterized protein</fullName>
    </submittedName>
</protein>
<dbReference type="AlphaFoldDB" id="A0AAN7WJ98"/>
<sequence length="440" mass="48263">MHIEADSMDNLVFLNSQTSVVPSGRNARRHAQAERARLLHPTKAQVGQSLVLDLGLTAPRIKLQSKRKRTLDRAIPKTALRAPSNPRMIVSCQPLADRSLLHAVWKTAMGHELQDVLIIAAHHVRRTTARLASLQPWRLAEMLRCRQWAILPVRQLQVSEPVTGAYAFLAMRLRHVVFGGGTSVETLSGHDWALRSLRSALCRPSGPHHDGLILASRLLAIAELLELQSSTNWYFHTTGTAALMRAVLGSRDTRHSPDLSDFVPTLLEAFLNHEDLVVPNAPWQALIRPLIGEHVRNAALADDVASQLVNVAALIAETNTVMKRSVVQVLNPKSRLFLLSRATDARKPMKRIIMSLQLQDETHAEILGLCLAALLGIDKVVDSLQPTPAGIGSSYEADSIELGIQIMQDDLKRSAKSPAASLIAAFQRHGAARLTMASAT</sequence>
<name>A0AAN7WJ98_9PEZI</name>